<dbReference type="RefSeq" id="WP_146215933.1">
    <property type="nucleotide sequence ID" value="NZ_LNQU01000003.1"/>
</dbReference>
<protein>
    <submittedName>
        <fullName evidence="1">Uncharacterized protein</fullName>
    </submittedName>
</protein>
<dbReference type="AlphaFoldDB" id="A0A318JH64"/>
<keyword evidence="2" id="KW-1185">Reference proteome</keyword>
<name>A0A318JH64_9NEIS</name>
<evidence type="ECO:0000313" key="1">
    <source>
        <dbReference type="EMBL" id="PXX48991.1"/>
    </source>
</evidence>
<comment type="caution">
    <text evidence="1">The sequence shown here is derived from an EMBL/GenBank/DDBJ whole genome shotgun (WGS) entry which is preliminary data.</text>
</comment>
<dbReference type="Proteomes" id="UP000248395">
    <property type="component" value="Unassembled WGS sequence"/>
</dbReference>
<accession>A0A318JH64</accession>
<gene>
    <name evidence="1" type="ORF">DFR38_10527</name>
</gene>
<reference evidence="1 2" key="1">
    <citation type="submission" date="2018-05" db="EMBL/GenBank/DDBJ databases">
        <title>Genomic Encyclopedia of Type Strains, Phase IV (KMG-IV): sequencing the most valuable type-strain genomes for metagenomic binning, comparative biology and taxonomic classification.</title>
        <authorList>
            <person name="Goeker M."/>
        </authorList>
    </citation>
    <scope>NUCLEOTIDE SEQUENCE [LARGE SCALE GENOMIC DNA]</scope>
    <source>
        <strain evidence="1 2">DSM 25134</strain>
    </source>
</reference>
<dbReference type="EMBL" id="QJKC01000005">
    <property type="protein sequence ID" value="PXX48991.1"/>
    <property type="molecule type" value="Genomic_DNA"/>
</dbReference>
<evidence type="ECO:0000313" key="2">
    <source>
        <dbReference type="Proteomes" id="UP000248395"/>
    </source>
</evidence>
<organism evidence="1 2">
    <name type="scientific">Aquitalea magnusonii</name>
    <dbReference type="NCBI Taxonomy" id="332411"/>
    <lineage>
        <taxon>Bacteria</taxon>
        <taxon>Pseudomonadati</taxon>
        <taxon>Pseudomonadota</taxon>
        <taxon>Betaproteobacteria</taxon>
        <taxon>Neisseriales</taxon>
        <taxon>Chromobacteriaceae</taxon>
        <taxon>Aquitalea</taxon>
    </lineage>
</organism>
<dbReference type="OrthoDB" id="10009858at2"/>
<proteinExistence type="predicted"/>
<sequence>MATLKRLLGRLLVGGSASTSDDGASALQVAGNLNASGAISAGTTASAWRSSVGAMELLGGAFISQNVLSFQVSQNAYVGASGWTLKTANPASLYSVSNGVHAWYYSAPGAAGSAVTWALQMSLPSSGNLLLNTATDNGTDKLQVNGSTATSAVRFAASIPTAPAAGSALTYGQTIAGRTLDANLPSMGHRAISQVAQWDRKIGGWISGNVDSSGVFYGNFPSQTRVGAATPRTVTAGTMVGMATRLGYTSATTAGSLSGTYTATAQYALGNGSYGGFQFTWRLNFSDPAAVSGARAFVGMSSNVSPPTNVEANTLTNSIGLAQLSADATQLYIVYGGSAAQTAIALGTGFPPMSNTGITGGPIYDFTLYSPSSANGVVYYRLERRDTGTFVEGSVGPGTAGATLPANATLLAPRAWRCNNATALAVGLDLHSMYAETEF</sequence>